<protein>
    <submittedName>
        <fullName evidence="1">Uncharacterized protein</fullName>
    </submittedName>
</protein>
<dbReference type="RefSeq" id="WP_274689761.1">
    <property type="nucleotide sequence ID" value="NZ_JAPMOU010000020.1"/>
</dbReference>
<dbReference type="Proteomes" id="UP001528823">
    <property type="component" value="Unassembled WGS sequence"/>
</dbReference>
<name>A0ABT5UEA5_9GAMM</name>
<reference evidence="1 2" key="1">
    <citation type="submission" date="2022-11" db="EMBL/GenBank/DDBJ databases">
        <title>Spartinivicinus poritis sp. nov., isolated from scleractinian coral Porites lutea.</title>
        <authorList>
            <person name="Zhang G."/>
            <person name="Cai L."/>
            <person name="Wei Q."/>
        </authorList>
    </citation>
    <scope>NUCLEOTIDE SEQUENCE [LARGE SCALE GENOMIC DNA]</scope>
    <source>
        <strain evidence="1 2">A2-2</strain>
    </source>
</reference>
<organism evidence="1 2">
    <name type="scientific">Spartinivicinus poritis</name>
    <dbReference type="NCBI Taxonomy" id="2994640"/>
    <lineage>
        <taxon>Bacteria</taxon>
        <taxon>Pseudomonadati</taxon>
        <taxon>Pseudomonadota</taxon>
        <taxon>Gammaproteobacteria</taxon>
        <taxon>Oceanospirillales</taxon>
        <taxon>Zooshikellaceae</taxon>
        <taxon>Spartinivicinus</taxon>
    </lineage>
</organism>
<evidence type="ECO:0000313" key="2">
    <source>
        <dbReference type="Proteomes" id="UP001528823"/>
    </source>
</evidence>
<accession>A0ABT5UEA5</accession>
<proteinExistence type="predicted"/>
<keyword evidence="2" id="KW-1185">Reference proteome</keyword>
<dbReference type="EMBL" id="JAPMOU010000020">
    <property type="protein sequence ID" value="MDE1463424.1"/>
    <property type="molecule type" value="Genomic_DNA"/>
</dbReference>
<gene>
    <name evidence="1" type="ORF">ORQ98_15795</name>
</gene>
<comment type="caution">
    <text evidence="1">The sequence shown here is derived from an EMBL/GenBank/DDBJ whole genome shotgun (WGS) entry which is preliminary data.</text>
</comment>
<evidence type="ECO:0000313" key="1">
    <source>
        <dbReference type="EMBL" id="MDE1463424.1"/>
    </source>
</evidence>
<sequence length="772" mass="87973">MKFYGWLFNSLPFACLCSLLVNGLLILFSYTDKAFATANLKPISEVLFIRSKRVTDTDYISFGHIFKPGDVGRLDQVYVQVNNQLLASQLDQKAFHPDGSLRHGIISVKLPFNNQQQLPAILVSSPTATTSRQPSPLPHQLTSDVSIQLKGNDLDVSIPITQVFSQGELLRRWLAGPLVMEWHYRYPIIVNGSPHPHLHAYFQLRVYQQFKKVVLGITLENNWAYQPNPKNLQYQVTITNKDKTLFQQTLNHNHHARWHKKVILVGGEDTHLVFNPNYLMNSKAIPLYDPTLTINESLLQRFYKQYQNNQQLMQSGVAEPYMGLGGGRPDIGPLPGWATAYLLSMDKRAKVTTDGTAYLAGSWPIHYRDKRTGLPLRIDDWPYAGLYGTPGDFTNPQTNKSEAFPACHQCETPLHPDSAHQPGFSYFSYLTSGDYFLLEELQFWATYNLLNNNPHYRRLEQGIFRETQVRAEAWSLRTLAQAAYITPDSHALKVYFNQLLHNNLTYLYNLYVAKQESDRDSSKIINHLGYIPAELIDRFGVRTGYYALVYKRRTGLSTWMDDFHTWSVGYLKELGFQQAAPILNQRSRFSLQRMLNPNYCWLFAALANGLKLMETVNTEGTTIKYRVYNNYQEAFFNTTQIDLNQTACDSPAMVPLANTFNEEVEKQKENLQLGQMLGYSYSTEGFPSNLQIALAVAAESDNAGAFTAWQRFQQRTIKPNYNLGPQFALVPRRYYTPADDYYLKLTGNFSVEIPGSALIVKLPSDAGSHGSQ</sequence>